<reference evidence="1 2" key="1">
    <citation type="submission" date="2020-08" db="EMBL/GenBank/DDBJ databases">
        <title>Sequencing the genomes of 1000 actinobacteria strains.</title>
        <authorList>
            <person name="Klenk H.-P."/>
        </authorList>
    </citation>
    <scope>NUCLEOTIDE SEQUENCE [LARGE SCALE GENOMIC DNA]</scope>
    <source>
        <strain evidence="1 2">DSM 41654</strain>
    </source>
</reference>
<proteinExistence type="predicted"/>
<gene>
    <name evidence="1" type="ORF">FHR34_001212</name>
</gene>
<protein>
    <recommendedName>
        <fullName evidence="3">Transposase</fullName>
    </recommendedName>
</protein>
<evidence type="ECO:0000313" key="2">
    <source>
        <dbReference type="Proteomes" id="UP000540506"/>
    </source>
</evidence>
<dbReference type="AlphaFoldDB" id="A0A7W7QZ78"/>
<sequence length="64" mass="6723">MSASTIHRPTENAAIGRVGPRILGAIERLWALLAHAVRCHDHCGANLLRCAIDRALAGGKVGAL</sequence>
<dbReference type="Proteomes" id="UP000540506">
    <property type="component" value="Unassembled WGS sequence"/>
</dbReference>
<accession>A0A7W7QZ78</accession>
<dbReference type="EMBL" id="JACHJV010000001">
    <property type="protein sequence ID" value="MBB4922219.1"/>
    <property type="molecule type" value="Genomic_DNA"/>
</dbReference>
<organism evidence="1 2">
    <name type="scientific">Kitasatospora kifunensis</name>
    <name type="common">Streptomyces kifunensis</name>
    <dbReference type="NCBI Taxonomy" id="58351"/>
    <lineage>
        <taxon>Bacteria</taxon>
        <taxon>Bacillati</taxon>
        <taxon>Actinomycetota</taxon>
        <taxon>Actinomycetes</taxon>
        <taxon>Kitasatosporales</taxon>
        <taxon>Streptomycetaceae</taxon>
        <taxon>Kitasatospora</taxon>
    </lineage>
</organism>
<keyword evidence="2" id="KW-1185">Reference proteome</keyword>
<dbReference type="RefSeq" id="WP_184934429.1">
    <property type="nucleotide sequence ID" value="NZ_JACHJV010000001.1"/>
</dbReference>
<evidence type="ECO:0008006" key="3">
    <source>
        <dbReference type="Google" id="ProtNLM"/>
    </source>
</evidence>
<evidence type="ECO:0000313" key="1">
    <source>
        <dbReference type="EMBL" id="MBB4922219.1"/>
    </source>
</evidence>
<comment type="caution">
    <text evidence="1">The sequence shown here is derived from an EMBL/GenBank/DDBJ whole genome shotgun (WGS) entry which is preliminary data.</text>
</comment>
<name>A0A7W7QZ78_KITKI</name>